<dbReference type="GO" id="GO:0030139">
    <property type="term" value="C:endocytic vesicle"/>
    <property type="evidence" value="ECO:0007669"/>
    <property type="project" value="TreeGrafter"/>
</dbReference>
<feature type="region of interest" description="Disordered" evidence="2">
    <location>
        <begin position="255"/>
        <end position="443"/>
    </location>
</feature>
<dbReference type="SMART" id="SM00055">
    <property type="entry name" value="FCH"/>
    <property type="match status" value="1"/>
</dbReference>
<dbReference type="InterPro" id="IPR027267">
    <property type="entry name" value="AH/BAR_dom_sf"/>
</dbReference>
<proteinExistence type="predicted"/>
<feature type="compositionally biased region" description="Polar residues" evidence="2">
    <location>
        <begin position="286"/>
        <end position="296"/>
    </location>
</feature>
<name>A0A8H6P2V3_9EURO</name>
<comment type="caution">
    <text evidence="4">The sequence shown here is derived from an EMBL/GenBank/DDBJ whole genome shotgun (WGS) entry which is preliminary data.</text>
</comment>
<dbReference type="GO" id="GO:0005886">
    <property type="term" value="C:plasma membrane"/>
    <property type="evidence" value="ECO:0007669"/>
    <property type="project" value="TreeGrafter"/>
</dbReference>
<dbReference type="GO" id="GO:0006897">
    <property type="term" value="P:endocytosis"/>
    <property type="evidence" value="ECO:0007669"/>
    <property type="project" value="UniProtKB-KW"/>
</dbReference>
<dbReference type="InterPro" id="IPR028565">
    <property type="entry name" value="MHD"/>
</dbReference>
<gene>
    <name evidence="4" type="ORF">CNMCM5793_003623</name>
    <name evidence="5" type="ORF">CNMCM6106_007230</name>
</gene>
<keyword evidence="1" id="KW-0254">Endocytosis</keyword>
<keyword evidence="6" id="KW-1185">Reference proteome</keyword>
<dbReference type="Proteomes" id="UP000662466">
    <property type="component" value="Unassembled WGS sequence"/>
</dbReference>
<dbReference type="PANTHER" id="PTHR23065:SF54">
    <property type="entry name" value="SUPPRESSOR OF YEAST PROFILIN DELETION"/>
    <property type="match status" value="1"/>
</dbReference>
<feature type="compositionally biased region" description="Polar residues" evidence="2">
    <location>
        <begin position="397"/>
        <end position="417"/>
    </location>
</feature>
<evidence type="ECO:0000313" key="5">
    <source>
        <dbReference type="EMBL" id="KAF7159851.1"/>
    </source>
</evidence>
<dbReference type="EMBL" id="JACBAD010002109">
    <property type="protein sequence ID" value="KAF7115880.1"/>
    <property type="molecule type" value="Genomic_DNA"/>
</dbReference>
<dbReference type="InterPro" id="IPR018808">
    <property type="entry name" value="Muniscin_C"/>
</dbReference>
<feature type="compositionally biased region" description="Basic and acidic residues" evidence="2">
    <location>
        <begin position="433"/>
        <end position="443"/>
    </location>
</feature>
<dbReference type="Pfam" id="PF10291">
    <property type="entry name" value="muHD"/>
    <property type="match status" value="1"/>
</dbReference>
<feature type="compositionally biased region" description="Polar residues" evidence="2">
    <location>
        <begin position="564"/>
        <end position="577"/>
    </location>
</feature>
<feature type="compositionally biased region" description="Polar residues" evidence="2">
    <location>
        <begin position="828"/>
        <end position="840"/>
    </location>
</feature>
<dbReference type="CDD" id="cd07650">
    <property type="entry name" value="F-BAR_Syp1p_like"/>
    <property type="match status" value="1"/>
</dbReference>
<evidence type="ECO:0000256" key="1">
    <source>
        <dbReference type="ARBA" id="ARBA00022583"/>
    </source>
</evidence>
<dbReference type="PROSITE" id="PS51072">
    <property type="entry name" value="MHD"/>
    <property type="match status" value="1"/>
</dbReference>
<dbReference type="EMBL" id="JACBAF010002270">
    <property type="protein sequence ID" value="KAF7159851.1"/>
    <property type="molecule type" value="Genomic_DNA"/>
</dbReference>
<feature type="region of interest" description="Disordered" evidence="2">
    <location>
        <begin position="516"/>
        <end position="587"/>
    </location>
</feature>
<dbReference type="InterPro" id="IPR001060">
    <property type="entry name" value="FCH_dom"/>
</dbReference>
<sequence>MSRSDGALTAGVSSPAVAAANISISSRLQASLQPNQAINVLNDRIRIINKTNADIADWLQERRRVEEAYAQGLRKLAHRPQLENGAALGIFQIPWQRIINATEAVAASHETFAQKIDEDVERPLREYSSKNRELASMPGIQSDLAALAKTFEANQKKVEKAREKGPKGAEKLAAAISAAEEIREQWDSRAPFVFEQLQAADEGRVNHLRDALTQLQTHESDQVERCRQAAESCLNVLLNVETADEIKTFAAKVNGGRPVAPRRHGSIPSTGAAAPLAPPPRIQDDAASQRSGTSGPVRTPPAPEPRNTPLGGLKRLGTVMGRRKSVVHTSGGGPLFGDKKHRSPFASFRRGDSRDMQIPESPTGPDRPGTALTTQDSHGEAAPIPREIHEREVPASLPTSPEPYQTPAATNGGSTQEVRNEPTPPAATTANEPRVDSEGFSERPQTIDEITRLQREAAGLDEHGVNLTIRDQPIFEDENQAKQAMDEMANQLRLQAQHSGVRRNAGTIRGRRDVRNTVFIPNPPGSSNGLPVPPPGSDVSTPTSPGLPRHVTSPSTATDDHTLSDTTSIRSSHTLHNMSGPVSHPDLHQPGLNASIIETVSAWFTEGAVTKSFVVGELALAYNAFSGTTSDSARVRLENFQVLEKVAANPHFVQEEKGSGDEKRGEYSVLLSNIARSSPTVAFKYQVHMDQSEASTYCPVIFKPAWNLEEFQASVIIFYSMNSSFASSAPRESITLKNLTLTVNLDTSPEEGREVAHATSAVMYPNAGATFRRKQSAVTWKIPELEVRAGADGKLLVRFATSTSWPRKGKVDAKFEVQTADAGSRLGISTASQSVDTPQKGTDPFADEDGSLQASDAPSLSAWKEVPTVRKLVAGKYVSY</sequence>
<dbReference type="Pfam" id="PF00611">
    <property type="entry name" value="FCH"/>
    <property type="match status" value="1"/>
</dbReference>
<organism evidence="4 6">
    <name type="scientific">Aspergillus hiratsukae</name>
    <dbReference type="NCBI Taxonomy" id="1194566"/>
    <lineage>
        <taxon>Eukaryota</taxon>
        <taxon>Fungi</taxon>
        <taxon>Dikarya</taxon>
        <taxon>Ascomycota</taxon>
        <taxon>Pezizomycotina</taxon>
        <taxon>Eurotiomycetes</taxon>
        <taxon>Eurotiomycetidae</taxon>
        <taxon>Eurotiales</taxon>
        <taxon>Aspergillaceae</taxon>
        <taxon>Aspergillus</taxon>
        <taxon>Aspergillus subgen. Fumigati</taxon>
    </lineage>
</organism>
<dbReference type="OrthoDB" id="331602at2759"/>
<accession>A0A8H6P2V3</accession>
<evidence type="ECO:0000313" key="4">
    <source>
        <dbReference type="EMBL" id="KAF7115880.1"/>
    </source>
</evidence>
<dbReference type="AlphaFoldDB" id="A0A8H6P2V3"/>
<dbReference type="FunFam" id="1.20.1270.60:FF:000102">
    <property type="entry name" value="WGS project CABT00000000 data, contig 2.23"/>
    <property type="match status" value="1"/>
</dbReference>
<dbReference type="PANTHER" id="PTHR23065">
    <property type="entry name" value="PROLINE-SERINE-THREONINE PHOSPHATASE INTERACTING PROTEIN 1"/>
    <property type="match status" value="1"/>
</dbReference>
<evidence type="ECO:0000256" key="2">
    <source>
        <dbReference type="SAM" id="MobiDB-lite"/>
    </source>
</evidence>
<dbReference type="GO" id="GO:0032185">
    <property type="term" value="P:septin cytoskeleton organization"/>
    <property type="evidence" value="ECO:0007669"/>
    <property type="project" value="TreeGrafter"/>
</dbReference>
<dbReference type="SUPFAM" id="SSF103657">
    <property type="entry name" value="BAR/IMD domain-like"/>
    <property type="match status" value="1"/>
</dbReference>
<feature type="region of interest" description="Disordered" evidence="2">
    <location>
        <begin position="828"/>
        <end position="859"/>
    </location>
</feature>
<reference evidence="4" key="1">
    <citation type="submission" date="2020-06" db="EMBL/GenBank/DDBJ databases">
        <title>Draft genome sequences of strains closely related to Aspergillus parafelis and Aspergillus hiratsukae.</title>
        <authorList>
            <person name="Dos Santos R.A.C."/>
            <person name="Rivero-Menendez O."/>
            <person name="Steenwyk J.L."/>
            <person name="Mead M.E."/>
            <person name="Goldman G.H."/>
            <person name="Alastruey-Izquierdo A."/>
            <person name="Rokas A."/>
        </authorList>
    </citation>
    <scope>NUCLEOTIDE SEQUENCE</scope>
    <source>
        <strain evidence="4">CNM-CM5793</strain>
        <strain evidence="5">CNM-CM6106</strain>
    </source>
</reference>
<dbReference type="Gene3D" id="1.20.1270.60">
    <property type="entry name" value="Arfaptin homology (AH) domain/BAR domain"/>
    <property type="match status" value="1"/>
</dbReference>
<protein>
    <recommendedName>
        <fullName evidence="3">MHD domain-containing protein</fullName>
    </recommendedName>
</protein>
<evidence type="ECO:0000313" key="6">
    <source>
        <dbReference type="Proteomes" id="UP000630445"/>
    </source>
</evidence>
<evidence type="ECO:0000259" key="3">
    <source>
        <dbReference type="PROSITE" id="PS51072"/>
    </source>
</evidence>
<feature type="domain" description="MHD" evidence="3">
    <location>
        <begin position="589"/>
        <end position="860"/>
    </location>
</feature>
<dbReference type="Proteomes" id="UP000630445">
    <property type="component" value="Unassembled WGS sequence"/>
</dbReference>
<dbReference type="GO" id="GO:0032153">
    <property type="term" value="C:cell division site"/>
    <property type="evidence" value="ECO:0007669"/>
    <property type="project" value="TreeGrafter"/>
</dbReference>
<dbReference type="InterPro" id="IPR049609">
    <property type="entry name" value="Syp1-like_MHD"/>
</dbReference>
<dbReference type="CDD" id="cd09264">
    <property type="entry name" value="AP_Syp1_MHD"/>
    <property type="match status" value="1"/>
</dbReference>